<organism evidence="3 4">
    <name type="scientific">Microbaculum marinum</name>
    <dbReference type="NCBI Taxonomy" id="1764581"/>
    <lineage>
        <taxon>Bacteria</taxon>
        <taxon>Pseudomonadati</taxon>
        <taxon>Pseudomonadota</taxon>
        <taxon>Alphaproteobacteria</taxon>
        <taxon>Hyphomicrobiales</taxon>
        <taxon>Tepidamorphaceae</taxon>
        <taxon>Microbaculum</taxon>
    </lineage>
</organism>
<evidence type="ECO:0000256" key="2">
    <source>
        <dbReference type="ARBA" id="ARBA00023002"/>
    </source>
</evidence>
<dbReference type="NCBIfam" id="NF005400">
    <property type="entry name" value="PRK06947.1"/>
    <property type="match status" value="1"/>
</dbReference>
<dbReference type="Pfam" id="PF13561">
    <property type="entry name" value="adh_short_C2"/>
    <property type="match status" value="1"/>
</dbReference>
<dbReference type="AlphaFoldDB" id="A0AAW9RWR7"/>
<dbReference type="SUPFAM" id="SSF51735">
    <property type="entry name" value="NAD(P)-binding Rossmann-fold domains"/>
    <property type="match status" value="1"/>
</dbReference>
<reference evidence="3 4" key="1">
    <citation type="submission" date="2024-02" db="EMBL/GenBank/DDBJ databases">
        <title>Genome analysis and characterization of Microbaculum marinisediminis sp. nov., isolated from marine sediment.</title>
        <authorList>
            <person name="Du Z.-J."/>
            <person name="Ye Y.-Q."/>
            <person name="Zhang Z.-R."/>
            <person name="Yuan S.-M."/>
            <person name="Zhang X.-Y."/>
        </authorList>
    </citation>
    <scope>NUCLEOTIDE SEQUENCE [LARGE SCALE GENOMIC DNA]</scope>
    <source>
        <strain evidence="3 4">SDUM1044001</strain>
    </source>
</reference>
<gene>
    <name evidence="3" type="ORF">V3328_13160</name>
</gene>
<evidence type="ECO:0000256" key="1">
    <source>
        <dbReference type="ARBA" id="ARBA00006484"/>
    </source>
</evidence>
<dbReference type="PANTHER" id="PTHR43639">
    <property type="entry name" value="OXIDOREDUCTASE, SHORT-CHAIN DEHYDROGENASE/REDUCTASE FAMILY (AFU_ORTHOLOGUE AFUA_5G02870)"/>
    <property type="match status" value="1"/>
</dbReference>
<dbReference type="InterPro" id="IPR036291">
    <property type="entry name" value="NAD(P)-bd_dom_sf"/>
</dbReference>
<keyword evidence="4" id="KW-1185">Reference proteome</keyword>
<dbReference type="PRINTS" id="PR00081">
    <property type="entry name" value="GDHRDH"/>
</dbReference>
<accession>A0AAW9RWR7</accession>
<evidence type="ECO:0000313" key="3">
    <source>
        <dbReference type="EMBL" id="MEJ8572433.1"/>
    </source>
</evidence>
<sequence>MSKTILITGASRGIGAATARLAGARGWAVGVNYAGNAEAAAATVKAVEAAGGKAIAIKGDVAEEADVIAMFDATEAAFGKLDGVVVNAGILDVAAQLADMPVERLRKVFDVNILGAALTAREAARRLSTGRGGNGGSVVVVSSAAARLGGADERIDYALSKGAMDTMAIGMSKELGPEGIRVNSIRPGLIVTDIHASGGQPERANTLGGGTPLRRAGTAEEVGEAIVWLLDDASSYVTGALLDVTGGR</sequence>
<comment type="similarity">
    <text evidence="1">Belongs to the short-chain dehydrogenases/reductases (SDR) family.</text>
</comment>
<dbReference type="GO" id="GO:0016491">
    <property type="term" value="F:oxidoreductase activity"/>
    <property type="evidence" value="ECO:0007669"/>
    <property type="project" value="UniProtKB-KW"/>
</dbReference>
<dbReference type="InterPro" id="IPR002347">
    <property type="entry name" value="SDR_fam"/>
</dbReference>
<name>A0AAW9RWR7_9HYPH</name>
<dbReference type="Proteomes" id="UP001378188">
    <property type="component" value="Unassembled WGS sequence"/>
</dbReference>
<evidence type="ECO:0000313" key="4">
    <source>
        <dbReference type="Proteomes" id="UP001378188"/>
    </source>
</evidence>
<comment type="caution">
    <text evidence="3">The sequence shown here is derived from an EMBL/GenBank/DDBJ whole genome shotgun (WGS) entry which is preliminary data.</text>
</comment>
<dbReference type="EMBL" id="JAZHOF010000005">
    <property type="protein sequence ID" value="MEJ8572433.1"/>
    <property type="molecule type" value="Genomic_DNA"/>
</dbReference>
<protein>
    <submittedName>
        <fullName evidence="3">SDR family oxidoreductase</fullName>
    </submittedName>
</protein>
<dbReference type="FunFam" id="3.40.50.720:FF:000084">
    <property type="entry name" value="Short-chain dehydrogenase reductase"/>
    <property type="match status" value="1"/>
</dbReference>
<keyword evidence="2" id="KW-0560">Oxidoreductase</keyword>
<dbReference type="PANTHER" id="PTHR43639:SF1">
    <property type="entry name" value="SHORT-CHAIN DEHYDROGENASE_REDUCTASE FAMILY PROTEIN"/>
    <property type="match status" value="1"/>
</dbReference>
<proteinExistence type="inferred from homology"/>
<dbReference type="RefSeq" id="WP_340330136.1">
    <property type="nucleotide sequence ID" value="NZ_JAZHOF010000005.1"/>
</dbReference>
<dbReference type="Gene3D" id="3.40.50.720">
    <property type="entry name" value="NAD(P)-binding Rossmann-like Domain"/>
    <property type="match status" value="1"/>
</dbReference>